<evidence type="ECO:0000313" key="2">
    <source>
        <dbReference type="Proteomes" id="UP000242457"/>
    </source>
</evidence>
<gene>
    <name evidence="1" type="ORF">APICC_01247</name>
</gene>
<evidence type="ECO:0000313" key="1">
    <source>
        <dbReference type="EMBL" id="PBC34828.1"/>
    </source>
</evidence>
<dbReference type="AlphaFoldDB" id="A0A2A3ESX5"/>
<proteinExistence type="predicted"/>
<dbReference type="Proteomes" id="UP000242457">
    <property type="component" value="Unassembled WGS sequence"/>
</dbReference>
<name>A0A2A3ESX5_APICC</name>
<accession>A0A2A3ESX5</accession>
<keyword evidence="2" id="KW-1185">Reference proteome</keyword>
<protein>
    <submittedName>
        <fullName evidence="1">Uncharacterized protein</fullName>
    </submittedName>
</protein>
<reference evidence="1 2" key="1">
    <citation type="submission" date="2014-07" db="EMBL/GenBank/DDBJ databases">
        <title>Genomic and transcriptomic analysis on Apis cerana provide comprehensive insights into honey bee biology.</title>
        <authorList>
            <person name="Diao Q."/>
            <person name="Sun L."/>
            <person name="Zheng H."/>
            <person name="Zheng H."/>
            <person name="Xu S."/>
            <person name="Wang S."/>
            <person name="Zeng Z."/>
            <person name="Hu F."/>
            <person name="Su S."/>
            <person name="Wu J."/>
        </authorList>
    </citation>
    <scope>NUCLEOTIDE SEQUENCE [LARGE SCALE GENOMIC DNA]</scope>
    <source>
        <tissue evidence="1">Pupae without intestine</tissue>
    </source>
</reference>
<sequence length="247" mass="27725">MKKKIFEEGRGGKHEGGIGDGHWWWVVGGSGGGADGGSVGVGRARGGKWATEGCTRQVGRGGWTRSPWQPWLGFRAPADGLDNNHFGILWKYVFSLMERNSKVDKILRMIEDDTTLTTNDLSEINAVHSLLVVLCLLARCRQLVGHRYKVEFTLLFSNSSQTMFVGSVNTFASRETCSELVSECYLMFANSLHTRLKLRLNTYKDYSMALHLVVVPSFFSTKINMIKYERGNVFNCSLLHTSEQLVY</sequence>
<dbReference type="EMBL" id="KZ288186">
    <property type="protein sequence ID" value="PBC34828.1"/>
    <property type="molecule type" value="Genomic_DNA"/>
</dbReference>
<organism evidence="1 2">
    <name type="scientific">Apis cerana cerana</name>
    <name type="common">Oriental honeybee</name>
    <dbReference type="NCBI Taxonomy" id="94128"/>
    <lineage>
        <taxon>Eukaryota</taxon>
        <taxon>Metazoa</taxon>
        <taxon>Ecdysozoa</taxon>
        <taxon>Arthropoda</taxon>
        <taxon>Hexapoda</taxon>
        <taxon>Insecta</taxon>
        <taxon>Pterygota</taxon>
        <taxon>Neoptera</taxon>
        <taxon>Endopterygota</taxon>
        <taxon>Hymenoptera</taxon>
        <taxon>Apocrita</taxon>
        <taxon>Aculeata</taxon>
        <taxon>Apoidea</taxon>
        <taxon>Anthophila</taxon>
        <taxon>Apidae</taxon>
        <taxon>Apis</taxon>
    </lineage>
</organism>
<dbReference type="OrthoDB" id="7617255at2759"/>